<dbReference type="Gene3D" id="3.40.50.720">
    <property type="entry name" value="NAD(P)-binding Rossmann-like Domain"/>
    <property type="match status" value="1"/>
</dbReference>
<evidence type="ECO:0000256" key="1">
    <source>
        <dbReference type="ARBA" id="ARBA00006484"/>
    </source>
</evidence>
<evidence type="ECO:0000256" key="2">
    <source>
        <dbReference type="ARBA" id="ARBA00023002"/>
    </source>
</evidence>
<dbReference type="PRINTS" id="PR00081">
    <property type="entry name" value="GDHRDH"/>
</dbReference>
<dbReference type="SUPFAM" id="SSF51735">
    <property type="entry name" value="NAD(P)-binding Rossmann-fold domains"/>
    <property type="match status" value="1"/>
</dbReference>
<comment type="similarity">
    <text evidence="1">Belongs to the short-chain dehydrogenases/reductases (SDR) family.</text>
</comment>
<dbReference type="GO" id="GO:0004316">
    <property type="term" value="F:3-oxoacyl-[acyl-carrier-protein] reductase (NADPH) activity"/>
    <property type="evidence" value="ECO:0007669"/>
    <property type="project" value="UniProtKB-EC"/>
</dbReference>
<reference evidence="3 4" key="1">
    <citation type="submission" date="2017-07" db="EMBL/GenBank/DDBJ databases">
        <title>Genome Sequence of Antarctobacter heliothermus Strain SMS3 Isolated from a culture of the Diatom Skeletonema marinoi.</title>
        <authorList>
            <person name="Topel M."/>
            <person name="Pinder M.I.M."/>
            <person name="Johansson O.N."/>
            <person name="Kourtchenko O."/>
            <person name="Godhe A."/>
            <person name="Clarke A.K."/>
        </authorList>
    </citation>
    <scope>NUCLEOTIDE SEQUENCE [LARGE SCALE GENOMIC DNA]</scope>
    <source>
        <strain evidence="3 4">SMS3</strain>
    </source>
</reference>
<keyword evidence="2 3" id="KW-0560">Oxidoreductase</keyword>
<dbReference type="AlphaFoldDB" id="A0A222EA29"/>
<evidence type="ECO:0000313" key="3">
    <source>
        <dbReference type="EMBL" id="ASP23057.1"/>
    </source>
</evidence>
<protein>
    <submittedName>
        <fullName evidence="3">3-oxoacyl-[acyl-carrier-protein] reductase</fullName>
        <ecNumber evidence="3">1.1.1.100</ecNumber>
    </submittedName>
</protein>
<dbReference type="EMBL" id="CP022540">
    <property type="protein sequence ID" value="ASP23057.1"/>
    <property type="molecule type" value="Genomic_DNA"/>
</dbReference>
<accession>A0A222EA29</accession>
<gene>
    <name evidence="3" type="ORF">ANTHELSMS3_04457</name>
</gene>
<organism evidence="3 4">
    <name type="scientific">Antarctobacter heliothermus</name>
    <dbReference type="NCBI Taxonomy" id="74033"/>
    <lineage>
        <taxon>Bacteria</taxon>
        <taxon>Pseudomonadati</taxon>
        <taxon>Pseudomonadota</taxon>
        <taxon>Alphaproteobacteria</taxon>
        <taxon>Rhodobacterales</taxon>
        <taxon>Roseobacteraceae</taxon>
        <taxon>Antarctobacter</taxon>
    </lineage>
</organism>
<dbReference type="EC" id="1.1.1.100" evidence="3"/>
<dbReference type="InterPro" id="IPR002347">
    <property type="entry name" value="SDR_fam"/>
</dbReference>
<sequence length="231" mass="24517">MGLAIAHAFAAAGHPIQLAARGSAGLETARTDLALRHGVEVTLHDFDVLDRDGFDGFLGGLPNLPEVAVSVVGYMGEQAENEQDLAQAALVMRTNYEGPAGILALLANRFEARGSGTLVGVSSVAGDRGRATNYVYGSAKAGFIAFLSGLRNRLAKKGVHVVTVLPGFVNTAMTEGLDLPEKLTAEPSEVGAAVLKAVQKGRNVIYVRRIWWLVMAIIRNIPEAVFKKLKL</sequence>
<dbReference type="KEGG" id="aht:ANTHELSMS3_04457"/>
<dbReference type="PANTHER" id="PTHR44196:SF1">
    <property type="entry name" value="DEHYDROGENASE_REDUCTASE SDR FAMILY MEMBER 7B"/>
    <property type="match status" value="1"/>
</dbReference>
<dbReference type="GO" id="GO:0016020">
    <property type="term" value="C:membrane"/>
    <property type="evidence" value="ECO:0007669"/>
    <property type="project" value="TreeGrafter"/>
</dbReference>
<dbReference type="PANTHER" id="PTHR44196">
    <property type="entry name" value="DEHYDROGENASE/REDUCTASE SDR FAMILY MEMBER 7B"/>
    <property type="match status" value="1"/>
</dbReference>
<dbReference type="InterPro" id="IPR036291">
    <property type="entry name" value="NAD(P)-bd_dom_sf"/>
</dbReference>
<dbReference type="NCBIfam" id="NF005489">
    <property type="entry name" value="PRK07102.1"/>
    <property type="match status" value="1"/>
</dbReference>
<dbReference type="Proteomes" id="UP000203589">
    <property type="component" value="Chromosome"/>
</dbReference>
<evidence type="ECO:0000313" key="4">
    <source>
        <dbReference type="Proteomes" id="UP000203589"/>
    </source>
</evidence>
<proteinExistence type="inferred from homology"/>
<keyword evidence="4" id="KW-1185">Reference proteome</keyword>
<dbReference type="Pfam" id="PF00106">
    <property type="entry name" value="adh_short"/>
    <property type="match status" value="1"/>
</dbReference>
<name>A0A222EA29_9RHOB</name>